<dbReference type="EMBL" id="QMEY01000008">
    <property type="protein sequence ID" value="RBQ18359.1"/>
    <property type="molecule type" value="Genomic_DNA"/>
</dbReference>
<dbReference type="AlphaFoldDB" id="A0A366LYB8"/>
<proteinExistence type="predicted"/>
<evidence type="ECO:0000313" key="1">
    <source>
        <dbReference type="EMBL" id="RBQ18359.1"/>
    </source>
</evidence>
<evidence type="ECO:0000313" key="2">
    <source>
        <dbReference type="Proteomes" id="UP000253303"/>
    </source>
</evidence>
<reference evidence="1 2" key="1">
    <citation type="submission" date="2018-06" db="EMBL/GenBank/DDBJ databases">
        <title>Sphaerisporangium craniellae sp. nov., isolated from a marine sponge in the South China Sea.</title>
        <authorList>
            <person name="Li L."/>
        </authorList>
    </citation>
    <scope>NUCLEOTIDE SEQUENCE [LARGE SCALE GENOMIC DNA]</scope>
    <source>
        <strain evidence="1 2">LHW63015</strain>
    </source>
</reference>
<organism evidence="1 2">
    <name type="scientific">Spongiactinospora rosea</name>
    <dbReference type="NCBI Taxonomy" id="2248750"/>
    <lineage>
        <taxon>Bacteria</taxon>
        <taxon>Bacillati</taxon>
        <taxon>Actinomycetota</taxon>
        <taxon>Actinomycetes</taxon>
        <taxon>Streptosporangiales</taxon>
        <taxon>Streptosporangiaceae</taxon>
        <taxon>Spongiactinospora</taxon>
    </lineage>
</organism>
<dbReference type="Proteomes" id="UP000253303">
    <property type="component" value="Unassembled WGS sequence"/>
</dbReference>
<dbReference type="RefSeq" id="WP_113982439.1">
    <property type="nucleotide sequence ID" value="NZ_QMEY01000008.1"/>
</dbReference>
<keyword evidence="2" id="KW-1185">Reference proteome</keyword>
<sequence>MMGYESDERLSAQREAYRALGNLLERTGREELPSISWTIGDGGAGPLLVGQCFASDPIQRQQDFYAWQAAIDAEPWPEGIKRSEGIHMHAAKSDYGGVTVTLSADISAEEM</sequence>
<comment type="caution">
    <text evidence="1">The sequence shown here is derived from an EMBL/GenBank/DDBJ whole genome shotgun (WGS) entry which is preliminary data.</text>
</comment>
<name>A0A366LYB8_9ACTN</name>
<protein>
    <submittedName>
        <fullName evidence="1">Uncharacterized protein</fullName>
    </submittedName>
</protein>
<accession>A0A366LYB8</accession>
<gene>
    <name evidence="1" type="ORF">DP939_21070</name>
</gene>